<keyword evidence="3" id="KW-1185">Reference proteome</keyword>
<feature type="domain" description="Secretion system C-terminal sorting" evidence="1">
    <location>
        <begin position="5"/>
        <end position="86"/>
    </location>
</feature>
<evidence type="ECO:0000313" key="2">
    <source>
        <dbReference type="EMBL" id="AEI48756.1"/>
    </source>
</evidence>
<dbReference type="AlphaFoldDB" id="A0A7U3ZKC1"/>
<proteinExistence type="predicted"/>
<accession>A0A7U3ZKC1</accession>
<dbReference type="InterPro" id="IPR026444">
    <property type="entry name" value="Secre_tail"/>
</dbReference>
<evidence type="ECO:0000259" key="1">
    <source>
        <dbReference type="Pfam" id="PF18962"/>
    </source>
</evidence>
<protein>
    <submittedName>
        <fullName evidence="2">Peptidase S8 and S53 subtilisin kexin sedolisin</fullName>
    </submittedName>
</protein>
<dbReference type="Pfam" id="PF18962">
    <property type="entry name" value="Por_Secre_tail"/>
    <property type="match status" value="1"/>
</dbReference>
<reference evidence="3" key="1">
    <citation type="submission" date="2011-06" db="EMBL/GenBank/DDBJ databases">
        <title>The complete genome of chromosome of Runella slithyformis DSM 19594.</title>
        <authorList>
            <consortium name="US DOE Joint Genome Institute (JGI-PGF)"/>
            <person name="Lucas S."/>
            <person name="Han J."/>
            <person name="Lapidus A."/>
            <person name="Bruce D."/>
            <person name="Goodwin L."/>
            <person name="Pitluck S."/>
            <person name="Peters L."/>
            <person name="Kyrpides N."/>
            <person name="Mavromatis K."/>
            <person name="Ivanova N."/>
            <person name="Ovchinnikova G."/>
            <person name="Zhang X."/>
            <person name="Misra M."/>
            <person name="Detter J.C."/>
            <person name="Tapia R."/>
            <person name="Han C."/>
            <person name="Land M."/>
            <person name="Hauser L."/>
            <person name="Markowitz V."/>
            <person name="Cheng J.-F."/>
            <person name="Hugenholtz P."/>
            <person name="Woyke T."/>
            <person name="Wu D."/>
            <person name="Tindall B."/>
            <person name="Faehrich R."/>
            <person name="Brambilla E."/>
            <person name="Klenk H.-P."/>
            <person name="Eisen J.A."/>
        </authorList>
    </citation>
    <scope>NUCLEOTIDE SEQUENCE [LARGE SCALE GENOMIC DNA]</scope>
    <source>
        <strain evidence="3">ATCC 29530 / DSM 19594 / LMG 11500 / NCIMB 11436 / LSU 4</strain>
    </source>
</reference>
<sequence length="95" mass="10793">MMVAYPNPAKDIVTLQFKNTESAELLPEQILLYSEKSTSALRTISVQNVFERKAFIDGNKIEVNVADLPFGVYFLHIIPNKKTTQKVEKIPILIE</sequence>
<reference evidence="2 3" key="2">
    <citation type="journal article" date="2012" name="Stand. Genomic Sci.">
        <title>Complete genome sequence of the aquatic bacterium Runella slithyformis type strain (LSU 4(T)).</title>
        <authorList>
            <person name="Copeland A."/>
            <person name="Zhang X."/>
            <person name="Misra M."/>
            <person name="Lapidus A."/>
            <person name="Nolan M."/>
            <person name="Lucas S."/>
            <person name="Deshpande S."/>
            <person name="Cheng J.F."/>
            <person name="Tapia R."/>
            <person name="Goodwin L.A."/>
            <person name="Pitluck S."/>
            <person name="Liolios K."/>
            <person name="Pagani I."/>
            <person name="Ivanova N."/>
            <person name="Mikhailova N."/>
            <person name="Pati A."/>
            <person name="Chen A."/>
            <person name="Palaniappan K."/>
            <person name="Land M."/>
            <person name="Hauser L."/>
            <person name="Pan C."/>
            <person name="Jeffries C.D."/>
            <person name="Detter J.C."/>
            <person name="Brambilla E.M."/>
            <person name="Rohde M."/>
            <person name="Djao O.D."/>
            <person name="Goker M."/>
            <person name="Sikorski J."/>
            <person name="Tindall B.J."/>
            <person name="Woyke T."/>
            <person name="Bristow J."/>
            <person name="Eisen J.A."/>
            <person name="Markowitz V."/>
            <person name="Hugenholtz P."/>
            <person name="Kyrpides N.C."/>
            <person name="Klenk H.P."/>
            <person name="Mavromatis K."/>
        </authorList>
    </citation>
    <scope>NUCLEOTIDE SEQUENCE [LARGE SCALE GENOMIC DNA]</scope>
    <source>
        <strain evidence="3">ATCC 29530 / DSM 19594 / LMG 11500 / NCIMB 11436 / LSU 4</strain>
    </source>
</reference>
<dbReference type="Proteomes" id="UP000000493">
    <property type="component" value="Chromosome"/>
</dbReference>
<name>A0A7U3ZKC1_RUNSL</name>
<organism evidence="2 3">
    <name type="scientific">Runella slithyformis (strain ATCC 29530 / DSM 19594 / LMG 11500 / NCIMB 11436 / LSU 4)</name>
    <dbReference type="NCBI Taxonomy" id="761193"/>
    <lineage>
        <taxon>Bacteria</taxon>
        <taxon>Pseudomonadati</taxon>
        <taxon>Bacteroidota</taxon>
        <taxon>Cytophagia</taxon>
        <taxon>Cytophagales</taxon>
        <taxon>Spirosomataceae</taxon>
        <taxon>Runella</taxon>
    </lineage>
</organism>
<dbReference type="EMBL" id="CP002859">
    <property type="protein sequence ID" value="AEI48756.1"/>
    <property type="molecule type" value="Genomic_DNA"/>
</dbReference>
<evidence type="ECO:0000313" key="3">
    <source>
        <dbReference type="Proteomes" id="UP000000493"/>
    </source>
</evidence>
<dbReference type="KEGG" id="rsi:Runsl_2346"/>
<gene>
    <name evidence="2" type="ordered locus">Runsl_2346</name>
</gene>
<dbReference type="RefSeq" id="WP_013928067.1">
    <property type="nucleotide sequence ID" value="NC_015703.1"/>
</dbReference>